<sequence>MHVRLVPLLAITDADVQAWRRLADHAVAPNMYLDPRYLVPARHRGQEAADVRVLVVQEGAEWLAALGLTTKPIAPRVPLHAVTTGGAFATVHSDRHHPLVRAGREVEALTALLRGVHDAGLPGLVLLRRFPGDGPLADALAEVLRRTPMRVYERRRDVGAFAPRELLDLPPVAPLAGGVLTGPPLATAHLAADERRNLLRGVRGIERATGGPLTLHDLSADPAADDAFVTLQAAGWKGDPARGGDALRLDPVAERWFREVVAGFRRDGDLAVLRLAAGGETLWIGYGVRSGGAYFGFLDAYADEHRRYSPGSIGRVALLTAVLASTDAPFFDPGFDSRYAVGARLFPASRPVVDLLVSTRGVTARTVLRAVPVARRLGLLAS</sequence>
<dbReference type="OrthoDB" id="4816997at2"/>
<evidence type="ECO:0000313" key="2">
    <source>
        <dbReference type="EMBL" id="GEL45944.1"/>
    </source>
</evidence>
<comment type="caution">
    <text evidence="2">The sequence shown here is derived from an EMBL/GenBank/DDBJ whole genome shotgun (WGS) entry which is preliminary data.</text>
</comment>
<dbReference type="Proteomes" id="UP000564629">
    <property type="component" value="Unassembled WGS sequence"/>
</dbReference>
<dbReference type="InterPro" id="IPR038740">
    <property type="entry name" value="BioF2-like_GNAT_dom"/>
</dbReference>
<feature type="domain" description="BioF2-like acetyltransferase" evidence="1">
    <location>
        <begin position="194"/>
        <end position="320"/>
    </location>
</feature>
<dbReference type="AlphaFoldDB" id="A0A511FBH4"/>
<evidence type="ECO:0000313" key="3">
    <source>
        <dbReference type="EMBL" id="MBB5473592.1"/>
    </source>
</evidence>
<organism evidence="2 4">
    <name type="scientific">Cellulomonas hominis</name>
    <dbReference type="NCBI Taxonomy" id="156981"/>
    <lineage>
        <taxon>Bacteria</taxon>
        <taxon>Bacillati</taxon>
        <taxon>Actinomycetota</taxon>
        <taxon>Actinomycetes</taxon>
        <taxon>Micrococcales</taxon>
        <taxon>Cellulomonadaceae</taxon>
        <taxon>Cellulomonas</taxon>
    </lineage>
</organism>
<dbReference type="Proteomes" id="UP000321723">
    <property type="component" value="Unassembled WGS sequence"/>
</dbReference>
<dbReference type="Pfam" id="PF13480">
    <property type="entry name" value="Acetyltransf_6"/>
    <property type="match status" value="1"/>
</dbReference>
<name>A0A511FBH4_9CELL</name>
<dbReference type="EMBL" id="BJVQ01000009">
    <property type="protein sequence ID" value="GEL45944.1"/>
    <property type="molecule type" value="Genomic_DNA"/>
</dbReference>
<keyword evidence="4" id="KW-1185">Reference proteome</keyword>
<reference evidence="3 5" key="2">
    <citation type="submission" date="2020-08" db="EMBL/GenBank/DDBJ databases">
        <title>Sequencing the genomes of 1000 actinobacteria strains.</title>
        <authorList>
            <person name="Klenk H.-P."/>
        </authorList>
    </citation>
    <scope>NUCLEOTIDE SEQUENCE [LARGE SCALE GENOMIC DNA]</scope>
    <source>
        <strain evidence="3 5">DSM 9581</strain>
    </source>
</reference>
<evidence type="ECO:0000259" key="1">
    <source>
        <dbReference type="Pfam" id="PF13480"/>
    </source>
</evidence>
<gene>
    <name evidence="2" type="ORF">CHO01_10600</name>
    <name evidence="3" type="ORF">HNR08_002328</name>
</gene>
<evidence type="ECO:0000313" key="4">
    <source>
        <dbReference type="Proteomes" id="UP000321723"/>
    </source>
</evidence>
<accession>A0A511FBH4</accession>
<reference evidence="2 4" key="1">
    <citation type="submission" date="2019-07" db="EMBL/GenBank/DDBJ databases">
        <title>Whole genome shotgun sequence of Cellulomonas hominis NBRC 16055.</title>
        <authorList>
            <person name="Hosoyama A."/>
            <person name="Uohara A."/>
            <person name="Ohji S."/>
            <person name="Ichikawa N."/>
        </authorList>
    </citation>
    <scope>NUCLEOTIDE SEQUENCE [LARGE SCALE GENOMIC DNA]</scope>
    <source>
        <strain evidence="2 4">NBRC 16055</strain>
    </source>
</reference>
<proteinExistence type="predicted"/>
<dbReference type="RefSeq" id="WP_146834683.1">
    <property type="nucleotide sequence ID" value="NZ_BJVQ01000009.1"/>
</dbReference>
<protein>
    <recommendedName>
        <fullName evidence="1">BioF2-like acetyltransferase domain-containing protein</fullName>
    </recommendedName>
</protein>
<evidence type="ECO:0000313" key="5">
    <source>
        <dbReference type="Proteomes" id="UP000564629"/>
    </source>
</evidence>
<dbReference type="EMBL" id="JACHDN010000001">
    <property type="protein sequence ID" value="MBB5473592.1"/>
    <property type="molecule type" value="Genomic_DNA"/>
</dbReference>